<proteinExistence type="predicted"/>
<accession>A0A6N8J448</accession>
<organism evidence="2 3">
    <name type="scientific">Chitinophaga oryziterrae</name>
    <dbReference type="NCBI Taxonomy" id="1031224"/>
    <lineage>
        <taxon>Bacteria</taxon>
        <taxon>Pseudomonadati</taxon>
        <taxon>Bacteroidota</taxon>
        <taxon>Chitinophagia</taxon>
        <taxon>Chitinophagales</taxon>
        <taxon>Chitinophagaceae</taxon>
        <taxon>Chitinophaga</taxon>
    </lineage>
</organism>
<protein>
    <submittedName>
        <fullName evidence="2">T9SS type B sorting domain-containing protein</fullName>
    </submittedName>
</protein>
<keyword evidence="3" id="KW-1185">Reference proteome</keyword>
<evidence type="ECO:0000313" key="2">
    <source>
        <dbReference type="EMBL" id="MVT39471.1"/>
    </source>
</evidence>
<name>A0A6N8J448_9BACT</name>
<evidence type="ECO:0000313" key="3">
    <source>
        <dbReference type="Proteomes" id="UP000468388"/>
    </source>
</evidence>
<sequence length="641" mass="67073">MKIIKGYCCLLVLFLCISYTSEAQLCTGSLGDPVVSLNFGAGTATFAGALGTGITTYSYVAQSFPYDGSYTVENTTAGAGNVWWSATDHTGNTGGYMMVVNASTSVTDYFYQKSVSGLCPNTTYEFAAWVVNLLRSSDNNPPNITFSILTSDGSTVIQSYTTGSIARTSSGPVWRQFGFYFTTPAGTSDVIIKMSNSSPGGAPANDLALDDITFRPCGPSVSAAITSGATSAEVCKGDATVFNLTGTVSSGYSSPAYQWQVSTDSGTTWTDIAGATSTTYARLPTGPGTYLYRMAAAQSANIGSSACRVASNVITITVDDNPDPAASSNNPSCEGDTLQLSSSTGATYSWTGPNGFTSTSQNPVINGITSAGNGTYYVTLTTALGCSNKDSTVVNVNPAPVADAGSDVNICEGSTVTLQGSGGSTYLWSPASSLSDSSIASPVASPADTTTYLLTVSNGQCKAYDEVSVFVWKKPTADAGPDQKIFEGDPAQLAGIAGGTDVTYAWTPVYNITDATILNPIVTPDSDTTYTLTVVSGDGCGTASDKVFIRVYKKIIIPNAFSPNNDGINDTWHIAKLDTYPDADVSVFNRYGQLVFKSRGYANEWKGTYDGKPLPVGTYYYVIDLKTGFGKNPTGWVVILR</sequence>
<dbReference type="Pfam" id="PF13585">
    <property type="entry name" value="CHU_C"/>
    <property type="match status" value="1"/>
</dbReference>
<evidence type="ECO:0000256" key="1">
    <source>
        <dbReference type="SAM" id="SignalP"/>
    </source>
</evidence>
<feature type="signal peptide" evidence="1">
    <location>
        <begin position="1"/>
        <end position="23"/>
    </location>
</feature>
<dbReference type="InterPro" id="IPR026341">
    <property type="entry name" value="T9SS_type_B"/>
</dbReference>
<feature type="chain" id="PRO_5027070984" evidence="1">
    <location>
        <begin position="24"/>
        <end position="641"/>
    </location>
</feature>
<dbReference type="OrthoDB" id="1652165at2"/>
<dbReference type="AlphaFoldDB" id="A0A6N8J448"/>
<dbReference type="Proteomes" id="UP000468388">
    <property type="component" value="Unassembled WGS sequence"/>
</dbReference>
<dbReference type="RefSeq" id="WP_157298145.1">
    <property type="nucleotide sequence ID" value="NZ_BAAAZB010000005.1"/>
</dbReference>
<dbReference type="Gene3D" id="2.60.40.10">
    <property type="entry name" value="Immunoglobulins"/>
    <property type="match status" value="3"/>
</dbReference>
<keyword evidence="1" id="KW-0732">Signal</keyword>
<dbReference type="InterPro" id="IPR013783">
    <property type="entry name" value="Ig-like_fold"/>
</dbReference>
<gene>
    <name evidence="2" type="ORF">GO495_02630</name>
</gene>
<dbReference type="Gene3D" id="2.60.120.260">
    <property type="entry name" value="Galactose-binding domain-like"/>
    <property type="match status" value="1"/>
</dbReference>
<dbReference type="Gene3D" id="2.60.40.2700">
    <property type="match status" value="1"/>
</dbReference>
<reference evidence="2 3" key="1">
    <citation type="submission" date="2019-12" db="EMBL/GenBank/DDBJ databases">
        <title>The draft genomic sequence of strain Chitinophaga oryziterrae JCM 16595.</title>
        <authorList>
            <person name="Zhang X."/>
        </authorList>
    </citation>
    <scope>NUCLEOTIDE SEQUENCE [LARGE SCALE GENOMIC DNA]</scope>
    <source>
        <strain evidence="2 3">JCM 16595</strain>
    </source>
</reference>
<dbReference type="NCBIfam" id="TIGR04131">
    <property type="entry name" value="Bac_Flav_CTERM"/>
    <property type="match status" value="1"/>
</dbReference>
<dbReference type="EMBL" id="WRXO01000001">
    <property type="protein sequence ID" value="MVT39471.1"/>
    <property type="molecule type" value="Genomic_DNA"/>
</dbReference>
<comment type="caution">
    <text evidence="2">The sequence shown here is derived from an EMBL/GenBank/DDBJ whole genome shotgun (WGS) entry which is preliminary data.</text>
</comment>